<evidence type="ECO:0000313" key="2">
    <source>
        <dbReference type="Proteomes" id="UP001165576"/>
    </source>
</evidence>
<gene>
    <name evidence="1" type="ORF">NQF86_00255</name>
</gene>
<dbReference type="RefSeq" id="WP_266115628.1">
    <property type="nucleotide sequence ID" value="NZ_JANIDY010000001.1"/>
</dbReference>
<comment type="caution">
    <text evidence="1">The sequence shown here is derived from an EMBL/GenBank/DDBJ whole genome shotgun (WGS) entry which is preliminary data.</text>
</comment>
<dbReference type="Proteomes" id="UP001165576">
    <property type="component" value="Unassembled WGS sequence"/>
</dbReference>
<accession>A0ABT3WFI3</accession>
<protein>
    <submittedName>
        <fullName evidence="1">Uncharacterized protein</fullName>
    </submittedName>
</protein>
<sequence>MNPYFAGGFILTLLAFLTGLMAFGNRAGRNSANVRSSQQIINSLKATLRTAQAMLDTRTNAIRTRPQLMDILKRGRF</sequence>
<dbReference type="EMBL" id="JANIDY010000001">
    <property type="protein sequence ID" value="MCX5617104.1"/>
    <property type="molecule type" value="Genomic_DNA"/>
</dbReference>
<name>A0ABT3WFI3_9PROT</name>
<keyword evidence="2" id="KW-1185">Reference proteome</keyword>
<reference evidence="1" key="1">
    <citation type="submission" date="2022-07" db="EMBL/GenBank/DDBJ databases">
        <title>Bombella genomes.</title>
        <authorList>
            <person name="Harer L."/>
            <person name="Styblova S."/>
            <person name="Ehrmann M."/>
        </authorList>
    </citation>
    <scope>NUCLEOTIDE SEQUENCE</scope>
    <source>
        <strain evidence="1">TMW 2.2543</strain>
    </source>
</reference>
<evidence type="ECO:0000313" key="1">
    <source>
        <dbReference type="EMBL" id="MCX5617104.1"/>
    </source>
</evidence>
<organism evidence="1 2">
    <name type="scientific">Bombella pluederhausensis</name>
    <dbReference type="NCBI Taxonomy" id="2967336"/>
    <lineage>
        <taxon>Bacteria</taxon>
        <taxon>Pseudomonadati</taxon>
        <taxon>Pseudomonadota</taxon>
        <taxon>Alphaproteobacteria</taxon>
        <taxon>Acetobacterales</taxon>
        <taxon>Acetobacteraceae</taxon>
        <taxon>Bombella</taxon>
    </lineage>
</organism>
<proteinExistence type="predicted"/>